<feature type="transmembrane region" description="Helical" evidence="5">
    <location>
        <begin position="152"/>
        <end position="174"/>
    </location>
</feature>
<dbReference type="InterPro" id="IPR001750">
    <property type="entry name" value="ND/Mrp_TM"/>
</dbReference>
<evidence type="ECO:0000313" key="7">
    <source>
        <dbReference type="EMBL" id="HEC56721.1"/>
    </source>
</evidence>
<evidence type="ECO:0000256" key="3">
    <source>
        <dbReference type="ARBA" id="ARBA00022989"/>
    </source>
</evidence>
<feature type="transmembrane region" description="Helical" evidence="5">
    <location>
        <begin position="247"/>
        <end position="265"/>
    </location>
</feature>
<keyword evidence="9" id="KW-1185">Reference proteome</keyword>
<feature type="transmembrane region" description="Helical" evidence="5">
    <location>
        <begin position="306"/>
        <end position="332"/>
    </location>
</feature>
<dbReference type="PANTHER" id="PTHR22773">
    <property type="entry name" value="NADH DEHYDROGENASE"/>
    <property type="match status" value="1"/>
</dbReference>
<evidence type="ECO:0000256" key="5">
    <source>
        <dbReference type="SAM" id="Phobius"/>
    </source>
</evidence>
<comment type="subcellular location">
    <subcellularLocation>
        <location evidence="1">Membrane</location>
        <topology evidence="1">Multi-pass membrane protein</topology>
    </subcellularLocation>
</comment>
<evidence type="ECO:0000256" key="2">
    <source>
        <dbReference type="ARBA" id="ARBA00022692"/>
    </source>
</evidence>
<evidence type="ECO:0000313" key="9">
    <source>
        <dbReference type="Proteomes" id="UP000185779"/>
    </source>
</evidence>
<feature type="transmembrane region" description="Helical" evidence="5">
    <location>
        <begin position="338"/>
        <end position="357"/>
    </location>
</feature>
<feature type="transmembrane region" description="Helical" evidence="5">
    <location>
        <begin position="215"/>
        <end position="235"/>
    </location>
</feature>
<evidence type="ECO:0000256" key="4">
    <source>
        <dbReference type="ARBA" id="ARBA00023136"/>
    </source>
</evidence>
<comment type="caution">
    <text evidence="8">The sequence shown here is derived from an EMBL/GenBank/DDBJ whole genome shotgun (WGS) entry which is preliminary data.</text>
</comment>
<feature type="transmembrane region" description="Helical" evidence="5">
    <location>
        <begin position="72"/>
        <end position="89"/>
    </location>
</feature>
<dbReference type="EMBL" id="LYOR01000001">
    <property type="protein sequence ID" value="OFV66921.1"/>
    <property type="molecule type" value="Genomic_DNA"/>
</dbReference>
<sequence>MNDLILMTIAVVLLLLGSVVSYRYPRAGFFSAVAAVMTAFFACASPEYGIFILLIGILNLISLDAIRSKIRGIDYGLVGFMVIVTMYIFNTAELSLVLASFVLVSVPTYILVMMREDEMDVEVGVKYIVFMVIATVLFLTGAIILAKGIESLYVLGYVALILGLALELGIAPLHEWVPDIFARADPVPLSIIASIAKIVPFVVAFRILYSTATELTGAVMVFTALLAATSMFIGNIGALTSREHGRVLGYSTVANMGYLMSSLLAVTEPEFLPLALAGGLLLLFSNACGKIGFFSAMKGEDAYSPFTYMLSFSFLGVPPLIGFWGKLFIAITLIRIEYVWLAVILLINSAVSIPYYLRLAKELGKAWHTSLTGFIVLASVLITLLTIAPNWFVDGIEALMPLILIEMGG</sequence>
<feature type="transmembrane region" description="Helical" evidence="5">
    <location>
        <begin position="369"/>
        <end position="392"/>
    </location>
</feature>
<keyword evidence="4 5" id="KW-0472">Membrane</keyword>
<dbReference type="EMBL" id="DRIE01000038">
    <property type="protein sequence ID" value="HEC56721.1"/>
    <property type="molecule type" value="Genomic_DNA"/>
</dbReference>
<feature type="transmembrane region" description="Helical" evidence="5">
    <location>
        <begin position="186"/>
        <end position="209"/>
    </location>
</feature>
<feature type="transmembrane region" description="Helical" evidence="5">
    <location>
        <begin position="95"/>
        <end position="112"/>
    </location>
</feature>
<evidence type="ECO:0000313" key="8">
    <source>
        <dbReference type="EMBL" id="OFV66921.1"/>
    </source>
</evidence>
<keyword evidence="2 5" id="KW-0812">Transmembrane</keyword>
<evidence type="ECO:0000256" key="1">
    <source>
        <dbReference type="ARBA" id="ARBA00004141"/>
    </source>
</evidence>
<feature type="transmembrane region" description="Helical" evidence="5">
    <location>
        <begin position="31"/>
        <end position="60"/>
    </location>
</feature>
<accession>A0A1F2P8B1</accession>
<organism evidence="8 9">
    <name type="scientific">Candidatus Syntropharchaeum butanivorans</name>
    <dbReference type="NCBI Taxonomy" id="1839936"/>
    <lineage>
        <taxon>Archaea</taxon>
        <taxon>Methanobacteriati</taxon>
        <taxon>Methanobacteriota</taxon>
        <taxon>Stenosarchaea group</taxon>
        <taxon>Methanomicrobia</taxon>
        <taxon>Methanosarcinales</taxon>
        <taxon>ANME-2 cluster</taxon>
        <taxon>Candidatus Syntropharchaeum</taxon>
    </lineage>
</organism>
<dbReference type="AlphaFoldDB" id="A0A1F2P8B1"/>
<dbReference type="Pfam" id="PF00361">
    <property type="entry name" value="Proton_antipo_M"/>
    <property type="match status" value="1"/>
</dbReference>
<dbReference type="STRING" id="1839936.SBU_000214"/>
<protein>
    <submittedName>
        <fullName evidence="8">F420H2:quinone oxidoreductase subunit N</fullName>
    </submittedName>
    <submittedName>
        <fullName evidence="7">NADH-quinone oxidoreductase subunit N</fullName>
    </submittedName>
</protein>
<evidence type="ECO:0000259" key="6">
    <source>
        <dbReference type="Pfam" id="PF00361"/>
    </source>
</evidence>
<reference evidence="7" key="2">
    <citation type="journal article" date="2020" name="mSystems">
        <title>Genome- and Community-Level Interaction Insights into Carbon Utilization and Element Cycling Functions of Hydrothermarchaeota in Hydrothermal Sediment.</title>
        <authorList>
            <person name="Zhou Z."/>
            <person name="Liu Y."/>
            <person name="Xu W."/>
            <person name="Pan J."/>
            <person name="Luo Z.H."/>
            <person name="Li M."/>
        </authorList>
    </citation>
    <scope>NUCLEOTIDE SEQUENCE [LARGE SCALE GENOMIC DNA]</scope>
    <source>
        <strain evidence="7">HyVt-386</strain>
    </source>
</reference>
<gene>
    <name evidence="7" type="ORF">ENI32_02385</name>
    <name evidence="8" type="ORF">SBU_000214</name>
</gene>
<dbReference type="Proteomes" id="UP000885936">
    <property type="component" value="Unassembled WGS sequence"/>
</dbReference>
<feature type="transmembrane region" description="Helical" evidence="5">
    <location>
        <begin position="271"/>
        <end position="294"/>
    </location>
</feature>
<reference evidence="8 9" key="1">
    <citation type="submission" date="2016-05" db="EMBL/GenBank/DDBJ databases">
        <title>Microbial consortia oxidize butane by reversing methanogenesis.</title>
        <authorList>
            <person name="Laso-Perez R."/>
            <person name="Richter M."/>
            <person name="Wegener G."/>
            <person name="Musat F."/>
        </authorList>
    </citation>
    <scope>NUCLEOTIDE SEQUENCE [LARGE SCALE GENOMIC DNA]</scope>
    <source>
        <strain evidence="8">BOX1</strain>
    </source>
</reference>
<dbReference type="GO" id="GO:0016020">
    <property type="term" value="C:membrane"/>
    <property type="evidence" value="ECO:0007669"/>
    <property type="project" value="UniProtKB-SubCell"/>
</dbReference>
<name>A0A1F2P8B1_9EURY</name>
<feature type="transmembrane region" description="Helical" evidence="5">
    <location>
        <begin position="124"/>
        <end position="146"/>
    </location>
</feature>
<feature type="domain" description="NADH:quinone oxidoreductase/Mrp antiporter transmembrane" evidence="6">
    <location>
        <begin position="94"/>
        <end position="350"/>
    </location>
</feature>
<keyword evidence="3 5" id="KW-1133">Transmembrane helix</keyword>
<dbReference type="Proteomes" id="UP000185779">
    <property type="component" value="Unassembled WGS sequence"/>
</dbReference>
<proteinExistence type="predicted"/>